<keyword evidence="3" id="KW-1185">Reference proteome</keyword>
<comment type="caution">
    <text evidence="2">The sequence shown here is derived from an EMBL/GenBank/DDBJ whole genome shotgun (WGS) entry which is preliminary data.</text>
</comment>
<name>A0AA40ANW4_9PEZI</name>
<sequence length="50" mass="5795">PQETHRLPLATEELNVSHIWVDALCIVQDDDQDKMKEIAHMGQIYTNAYL</sequence>
<feature type="non-terminal residue" evidence="2">
    <location>
        <position position="50"/>
    </location>
</feature>
<dbReference type="InterPro" id="IPR010730">
    <property type="entry name" value="HET"/>
</dbReference>
<dbReference type="Proteomes" id="UP001172102">
    <property type="component" value="Unassembled WGS sequence"/>
</dbReference>
<gene>
    <name evidence="2" type="ORF">B0H67DRAFT_463917</name>
</gene>
<feature type="domain" description="Heterokaryon incompatibility" evidence="1">
    <location>
        <begin position="10"/>
        <end position="50"/>
    </location>
</feature>
<reference evidence="2" key="1">
    <citation type="submission" date="2023-06" db="EMBL/GenBank/DDBJ databases">
        <title>Genome-scale phylogeny and comparative genomics of the fungal order Sordariales.</title>
        <authorList>
            <consortium name="Lawrence Berkeley National Laboratory"/>
            <person name="Hensen N."/>
            <person name="Bonometti L."/>
            <person name="Westerberg I."/>
            <person name="Brannstrom I.O."/>
            <person name="Guillou S."/>
            <person name="Cros-Aarteil S."/>
            <person name="Calhoun S."/>
            <person name="Haridas S."/>
            <person name="Kuo A."/>
            <person name="Mondo S."/>
            <person name="Pangilinan J."/>
            <person name="Riley R."/>
            <person name="Labutti K."/>
            <person name="Andreopoulos B."/>
            <person name="Lipzen A."/>
            <person name="Chen C."/>
            <person name="Yanf M."/>
            <person name="Daum C."/>
            <person name="Ng V."/>
            <person name="Clum A."/>
            <person name="Steindorff A."/>
            <person name="Ohm R."/>
            <person name="Martin F."/>
            <person name="Silar P."/>
            <person name="Natvig D."/>
            <person name="Lalanne C."/>
            <person name="Gautier V."/>
            <person name="Ament-Velasquez S.L."/>
            <person name="Kruys A."/>
            <person name="Hutchinson M.I."/>
            <person name="Powell A.J."/>
            <person name="Barry K."/>
            <person name="Miller A.N."/>
            <person name="Grigoriev I.V."/>
            <person name="Debuchy R."/>
            <person name="Gladieux P."/>
            <person name="Thoren M.H."/>
            <person name="Johannesson H."/>
        </authorList>
    </citation>
    <scope>NUCLEOTIDE SEQUENCE</scope>
    <source>
        <strain evidence="2">SMH4607-1</strain>
    </source>
</reference>
<accession>A0AA40ANW4</accession>
<evidence type="ECO:0000259" key="1">
    <source>
        <dbReference type="Pfam" id="PF06985"/>
    </source>
</evidence>
<dbReference type="PANTHER" id="PTHR33112:SF16">
    <property type="entry name" value="HETEROKARYON INCOMPATIBILITY DOMAIN-CONTAINING PROTEIN"/>
    <property type="match status" value="1"/>
</dbReference>
<dbReference type="EMBL" id="JAUKUA010000003">
    <property type="protein sequence ID" value="KAK0719291.1"/>
    <property type="molecule type" value="Genomic_DNA"/>
</dbReference>
<protein>
    <recommendedName>
        <fullName evidence="1">Heterokaryon incompatibility domain-containing protein</fullName>
    </recommendedName>
</protein>
<evidence type="ECO:0000313" key="2">
    <source>
        <dbReference type="EMBL" id="KAK0719291.1"/>
    </source>
</evidence>
<feature type="non-terminal residue" evidence="2">
    <location>
        <position position="1"/>
    </location>
</feature>
<dbReference type="AlphaFoldDB" id="A0AA40ANW4"/>
<organism evidence="2 3">
    <name type="scientific">Lasiosphaeris hirsuta</name>
    <dbReference type="NCBI Taxonomy" id="260670"/>
    <lineage>
        <taxon>Eukaryota</taxon>
        <taxon>Fungi</taxon>
        <taxon>Dikarya</taxon>
        <taxon>Ascomycota</taxon>
        <taxon>Pezizomycotina</taxon>
        <taxon>Sordariomycetes</taxon>
        <taxon>Sordariomycetidae</taxon>
        <taxon>Sordariales</taxon>
        <taxon>Lasiosphaeriaceae</taxon>
        <taxon>Lasiosphaeris</taxon>
    </lineage>
</organism>
<dbReference type="PANTHER" id="PTHR33112">
    <property type="entry name" value="DOMAIN PROTEIN, PUTATIVE-RELATED"/>
    <property type="match status" value="1"/>
</dbReference>
<dbReference type="Pfam" id="PF06985">
    <property type="entry name" value="HET"/>
    <property type="match status" value="1"/>
</dbReference>
<evidence type="ECO:0000313" key="3">
    <source>
        <dbReference type="Proteomes" id="UP001172102"/>
    </source>
</evidence>
<proteinExistence type="predicted"/>